<comment type="caution">
    <text evidence="1">The sequence shown here is derived from an EMBL/GenBank/DDBJ whole genome shotgun (WGS) entry which is preliminary data.</text>
</comment>
<reference evidence="1" key="1">
    <citation type="submission" date="2022-04" db="EMBL/GenBank/DDBJ databases">
        <title>Genome of the entomopathogenic fungus Entomophthora muscae.</title>
        <authorList>
            <person name="Elya C."/>
            <person name="Lovett B.R."/>
            <person name="Lee E."/>
            <person name="Macias A.M."/>
            <person name="Hajek A.E."/>
            <person name="De Bivort B.L."/>
            <person name="Kasson M.T."/>
            <person name="De Fine Licht H.H."/>
            <person name="Stajich J.E."/>
        </authorList>
    </citation>
    <scope>NUCLEOTIDE SEQUENCE</scope>
    <source>
        <strain evidence="1">Berkeley</strain>
    </source>
</reference>
<evidence type="ECO:0000313" key="2">
    <source>
        <dbReference type="Proteomes" id="UP001165960"/>
    </source>
</evidence>
<name>A0ACC2S781_9FUNG</name>
<sequence length="952" mass="108352">MRRLIFYLVGLGLGVKYKDKRLDGISYREYLWEINYIHSKSYRGFVLENKLEVLLISDPFPRKASASLVVSSGSHDDPGDAPGLAHFCEHMMHMGSAKYPNGSEYANYLNDNGGDFSATTYYNHTSYQFQVNPDALDGALDIFASLFIEPAMNKGSIDREINAVQAEYEYRQKELPYKVNQVLSAVLNSTHPYARFSIGNVNTLTSQDTPQLHDRVRDHYKKHYSANLMKLVVISPNLLEEMEKMVIPRFSQVPNFNHRPGNSTMPFQQEDLAVDIYMNPNMYTNQMVIQFIMPPIHSIAHQMAFDYISYYLTRGDTNSFFDMQVKKGHVDWIHAKLSEQYTDFAIYQITIALVDTPDVDQITTDMFSYLHAIASQGLRKDRYTEYRNITASKHAATPTPQKALTVKLAESMHLGIPIYNVTRNHGGILPLSHSAISQALAMFDPSCMRRVIISSAVQASQHEPWFNSNYSVSPMDKPIVEDEPKTQLPTINHKATKKPAVPAPYAFSLLHNDSTLRLWQIAGPPTFEPNRLSLALVDVKNKVTDLELVRIALLSRIAWKKISKIQGKLLSVGEDINMHYFKNKLVIQIQAFRLYSSLGKILYALKTMRVSPEDFNRAKKHSFKLLARFKARSPSQQAHYMAMSAIQWDEVPIDDLNYTLTRIELLPFQRWLKIFLGCHQIDALLVGQENTNSIRDVIKQFQVDFNECPTQFTPPGEIILTGETIYRANSSSKHNSGVTVYLDLYSNSDIPSRALAALTINLIKSRFKNKIRTQEQLGYMIEAMSLKRSGGGGVAFVVQSAKQPEYLESRIEAFLVEFVATVSAMPREVFLATRQAFLYDREAKNPSLLEIQTLHWPTILTEELNFQRGKCWVDKADVAAEQENRFLASVTQEVLVGFMNRTLIKGNRRRKKLSIQVRLPDRSEVTLAAPGDSDAIVTDLKFWKKKSLENSN</sequence>
<protein>
    <submittedName>
        <fullName evidence="1">Uncharacterized protein</fullName>
    </submittedName>
</protein>
<organism evidence="1 2">
    <name type="scientific">Entomophthora muscae</name>
    <dbReference type="NCBI Taxonomy" id="34485"/>
    <lineage>
        <taxon>Eukaryota</taxon>
        <taxon>Fungi</taxon>
        <taxon>Fungi incertae sedis</taxon>
        <taxon>Zoopagomycota</taxon>
        <taxon>Entomophthoromycotina</taxon>
        <taxon>Entomophthoromycetes</taxon>
        <taxon>Entomophthorales</taxon>
        <taxon>Entomophthoraceae</taxon>
        <taxon>Entomophthora</taxon>
    </lineage>
</organism>
<dbReference type="Proteomes" id="UP001165960">
    <property type="component" value="Unassembled WGS sequence"/>
</dbReference>
<evidence type="ECO:0000313" key="1">
    <source>
        <dbReference type="EMBL" id="KAJ9058190.1"/>
    </source>
</evidence>
<accession>A0ACC2S781</accession>
<dbReference type="EMBL" id="QTSX02005738">
    <property type="protein sequence ID" value="KAJ9058190.1"/>
    <property type="molecule type" value="Genomic_DNA"/>
</dbReference>
<gene>
    <name evidence="1" type="ORF">DSO57_1015028</name>
</gene>
<proteinExistence type="predicted"/>
<keyword evidence="2" id="KW-1185">Reference proteome</keyword>